<keyword evidence="1" id="KW-0732">Signal</keyword>
<dbReference type="EMBL" id="CAJJDN010000102">
    <property type="protein sequence ID" value="CAD8113000.1"/>
    <property type="molecule type" value="Genomic_DNA"/>
</dbReference>
<sequence>MKNSIKPFLNILLFLKIFVNETIIVQNLKNFEEKLSIEINRNMFTEILSFGEVKNHDKIEQREEKLLNALQDIKILQ</sequence>
<organism evidence="2 3">
    <name type="scientific">Paramecium sonneborni</name>
    <dbReference type="NCBI Taxonomy" id="65129"/>
    <lineage>
        <taxon>Eukaryota</taxon>
        <taxon>Sar</taxon>
        <taxon>Alveolata</taxon>
        <taxon>Ciliophora</taxon>
        <taxon>Intramacronucleata</taxon>
        <taxon>Oligohymenophorea</taxon>
        <taxon>Peniculida</taxon>
        <taxon>Parameciidae</taxon>
        <taxon>Paramecium</taxon>
    </lineage>
</organism>
<dbReference type="AlphaFoldDB" id="A0A8S1QEN4"/>
<proteinExistence type="predicted"/>
<feature type="chain" id="PRO_5035881167" evidence="1">
    <location>
        <begin position="25"/>
        <end position="77"/>
    </location>
</feature>
<keyword evidence="3" id="KW-1185">Reference proteome</keyword>
<reference evidence="2" key="1">
    <citation type="submission" date="2021-01" db="EMBL/GenBank/DDBJ databases">
        <authorList>
            <consortium name="Genoscope - CEA"/>
            <person name="William W."/>
        </authorList>
    </citation>
    <scope>NUCLEOTIDE SEQUENCE</scope>
</reference>
<dbReference type="Proteomes" id="UP000692954">
    <property type="component" value="Unassembled WGS sequence"/>
</dbReference>
<protein>
    <submittedName>
        <fullName evidence="2">Uncharacterized protein</fullName>
    </submittedName>
</protein>
<gene>
    <name evidence="2" type="ORF">PSON_ATCC_30995.1.T1020049</name>
</gene>
<evidence type="ECO:0000313" key="3">
    <source>
        <dbReference type="Proteomes" id="UP000692954"/>
    </source>
</evidence>
<name>A0A8S1QEN4_9CILI</name>
<accession>A0A8S1QEN4</accession>
<evidence type="ECO:0000313" key="2">
    <source>
        <dbReference type="EMBL" id="CAD8113000.1"/>
    </source>
</evidence>
<feature type="signal peptide" evidence="1">
    <location>
        <begin position="1"/>
        <end position="24"/>
    </location>
</feature>
<comment type="caution">
    <text evidence="2">The sequence shown here is derived from an EMBL/GenBank/DDBJ whole genome shotgun (WGS) entry which is preliminary data.</text>
</comment>
<evidence type="ECO:0000256" key="1">
    <source>
        <dbReference type="SAM" id="SignalP"/>
    </source>
</evidence>